<protein>
    <submittedName>
        <fullName evidence="1">Uncharacterized protein</fullName>
    </submittedName>
</protein>
<evidence type="ECO:0000313" key="2">
    <source>
        <dbReference type="Proteomes" id="UP000685013"/>
    </source>
</evidence>
<dbReference type="AlphaFoldDB" id="A0AAV6N3K6"/>
<evidence type="ECO:0000313" key="1">
    <source>
        <dbReference type="EMBL" id="KAG6591872.1"/>
    </source>
</evidence>
<keyword evidence="2" id="KW-1185">Reference proteome</keyword>
<dbReference type="EMBL" id="JAGKQH010000009">
    <property type="protein sequence ID" value="KAG6591872.1"/>
    <property type="molecule type" value="Genomic_DNA"/>
</dbReference>
<name>A0AAV6N3K6_9ROSI</name>
<organism evidence="1 2">
    <name type="scientific">Cucurbita argyrosperma subsp. sororia</name>
    <dbReference type="NCBI Taxonomy" id="37648"/>
    <lineage>
        <taxon>Eukaryota</taxon>
        <taxon>Viridiplantae</taxon>
        <taxon>Streptophyta</taxon>
        <taxon>Embryophyta</taxon>
        <taxon>Tracheophyta</taxon>
        <taxon>Spermatophyta</taxon>
        <taxon>Magnoliopsida</taxon>
        <taxon>eudicotyledons</taxon>
        <taxon>Gunneridae</taxon>
        <taxon>Pentapetalae</taxon>
        <taxon>rosids</taxon>
        <taxon>fabids</taxon>
        <taxon>Cucurbitales</taxon>
        <taxon>Cucurbitaceae</taxon>
        <taxon>Cucurbiteae</taxon>
        <taxon>Cucurbita</taxon>
    </lineage>
</organism>
<comment type="caution">
    <text evidence="1">The sequence shown here is derived from an EMBL/GenBank/DDBJ whole genome shotgun (WGS) entry which is preliminary data.</text>
</comment>
<reference evidence="1 2" key="1">
    <citation type="journal article" date="2021" name="Hortic Res">
        <title>The domestication of Cucurbita argyrosperma as revealed by the genome of its wild relative.</title>
        <authorList>
            <person name="Barrera-Redondo J."/>
            <person name="Sanchez-de la Vega G."/>
            <person name="Aguirre-Liguori J.A."/>
            <person name="Castellanos-Morales G."/>
            <person name="Gutierrez-Guerrero Y.T."/>
            <person name="Aguirre-Dugua X."/>
            <person name="Aguirre-Planter E."/>
            <person name="Tenaillon M.I."/>
            <person name="Lira-Saade R."/>
            <person name="Eguiarte L.E."/>
        </authorList>
    </citation>
    <scope>NUCLEOTIDE SEQUENCE [LARGE SCALE GENOMIC DNA]</scope>
    <source>
        <strain evidence="1">JBR-2021</strain>
    </source>
</reference>
<feature type="non-terminal residue" evidence="1">
    <location>
        <position position="1"/>
    </location>
</feature>
<gene>
    <name evidence="1" type="ORF">SDJN03_14218</name>
</gene>
<dbReference type="Proteomes" id="UP000685013">
    <property type="component" value="Chromosome 9"/>
</dbReference>
<accession>A0AAV6N3K6</accession>
<proteinExistence type="predicted"/>
<sequence length="139" mass="15935">MEEDQFSKQLGKLKLTEEEEGKVVDAEDNDIDESDEVLENASACKILTNKIINVKVVKTLMPKICNLWKEISTFELAEPMKILEPILATRKLRPWYALSQKGHIDVVIKDQGWMVAVYEIIWKPKDESMADSCGISYNF</sequence>